<organism evidence="2">
    <name type="scientific">uncultured Desulfovibrio sp</name>
    <dbReference type="NCBI Taxonomy" id="167968"/>
    <lineage>
        <taxon>Bacteria</taxon>
        <taxon>Pseudomonadati</taxon>
        <taxon>Thermodesulfobacteriota</taxon>
        <taxon>Desulfovibrionia</taxon>
        <taxon>Desulfovibrionales</taxon>
        <taxon>Desulfovibrionaceae</taxon>
        <taxon>Desulfovibrio</taxon>
        <taxon>environmental samples</taxon>
    </lineage>
</organism>
<evidence type="ECO:0000256" key="1">
    <source>
        <dbReference type="SAM" id="MobiDB-lite"/>
    </source>
</evidence>
<evidence type="ECO:0000313" key="2">
    <source>
        <dbReference type="EMBL" id="SCM73213.1"/>
    </source>
</evidence>
<reference evidence="2" key="1">
    <citation type="submission" date="2016-08" db="EMBL/GenBank/DDBJ databases">
        <authorList>
            <person name="Seilhamer J.J."/>
        </authorList>
    </citation>
    <scope>NUCLEOTIDE SEQUENCE</scope>
    <source>
        <strain evidence="2">86-1</strain>
    </source>
</reference>
<feature type="compositionally biased region" description="Low complexity" evidence="1">
    <location>
        <begin position="68"/>
        <end position="79"/>
    </location>
</feature>
<proteinExistence type="predicted"/>
<protein>
    <recommendedName>
        <fullName evidence="3">Transposase</fullName>
    </recommendedName>
</protein>
<accession>A0A212L6L7</accession>
<feature type="compositionally biased region" description="Basic residues" evidence="1">
    <location>
        <begin position="55"/>
        <end position="67"/>
    </location>
</feature>
<dbReference type="EMBL" id="FMJC01000002">
    <property type="protein sequence ID" value="SCM73213.1"/>
    <property type="molecule type" value="Genomic_DNA"/>
</dbReference>
<evidence type="ECO:0008006" key="3">
    <source>
        <dbReference type="Google" id="ProtNLM"/>
    </source>
</evidence>
<gene>
    <name evidence="2" type="ORF">KL86DES1_21139</name>
</gene>
<feature type="region of interest" description="Disordered" evidence="1">
    <location>
        <begin position="53"/>
        <end position="79"/>
    </location>
</feature>
<name>A0A212L6L7_9BACT</name>
<dbReference type="AlphaFoldDB" id="A0A212L6L7"/>
<sequence length="79" mass="9454">MHLFYRLLGIEGLRLVKYVQNKKRLARAVNRTARYKQCKKGTNIVERRERETFHAKKTPRSAKKRTSRSFFRTSLSPIM</sequence>